<dbReference type="InterPro" id="IPR052099">
    <property type="entry name" value="Regulatory_TF_Diverse"/>
</dbReference>
<dbReference type="OrthoDB" id="3542681at2759"/>
<dbReference type="AlphaFoldDB" id="A0A2J6RL71"/>
<dbReference type="Gene3D" id="4.10.280.10">
    <property type="entry name" value="Helix-loop-helix DNA-binding domain"/>
    <property type="match status" value="1"/>
</dbReference>
<feature type="region of interest" description="Disordered" evidence="2">
    <location>
        <begin position="148"/>
        <end position="233"/>
    </location>
</feature>
<protein>
    <recommendedName>
        <fullName evidence="3">BHLH domain-containing protein</fullName>
    </recommendedName>
</protein>
<feature type="coiled-coil region" evidence="1">
    <location>
        <begin position="304"/>
        <end position="338"/>
    </location>
</feature>
<dbReference type="GO" id="GO:0046983">
    <property type="term" value="F:protein dimerization activity"/>
    <property type="evidence" value="ECO:0007669"/>
    <property type="project" value="InterPro"/>
</dbReference>
<dbReference type="PANTHER" id="PTHR47336">
    <property type="entry name" value="TRANSCRIPTION FACTOR HMS1-RELATED"/>
    <property type="match status" value="1"/>
</dbReference>
<dbReference type="Pfam" id="PF00010">
    <property type="entry name" value="HLH"/>
    <property type="match status" value="1"/>
</dbReference>
<feature type="domain" description="BHLH" evidence="3">
    <location>
        <begin position="247"/>
        <end position="314"/>
    </location>
</feature>
<feature type="compositionally biased region" description="Polar residues" evidence="2">
    <location>
        <begin position="189"/>
        <end position="198"/>
    </location>
</feature>
<dbReference type="SUPFAM" id="SSF47459">
    <property type="entry name" value="HLH, helix-loop-helix DNA-binding domain"/>
    <property type="match status" value="1"/>
</dbReference>
<keyword evidence="5" id="KW-1185">Reference proteome</keyword>
<sequence length="348" mass="39139">MNGPGEQNRFWNSGTAYEYPSPCESRRASADWLPSVDWLSSPDWPVDKPHDAFATSPNSTPLFYTSANGDSWNYIDASFKQEAIQSSSLTSSTTKTYANSFSAYPHTISQPDRNRSWDQGNFQAANVPYFPFSPIHDLPDQIKDREGDLREEKTCSIRPLSTSTYGSSPQSPGKTPWGPSKEAHKRSGSYKSAKSASQIKEKTRKPPHRRTSSSNAKEESRLHGNKTGPRIDYWEKNDVAGTDSTDCLRVAHNLIEKRYRTKLNDQFSILWNALPLDVTGDETNGDRGRDCGGIERKVSKAEVLVHARAHIQNLERTKRNLEGDRKALQDDLERLKAAWVNMGGQVMR</sequence>
<keyword evidence="1" id="KW-0175">Coiled coil</keyword>
<dbReference type="PROSITE" id="PS50888">
    <property type="entry name" value="BHLH"/>
    <property type="match status" value="1"/>
</dbReference>
<dbReference type="SMART" id="SM00353">
    <property type="entry name" value="HLH"/>
    <property type="match status" value="1"/>
</dbReference>
<dbReference type="STRING" id="1149755.A0A2J6RL71"/>
<reference evidence="4 5" key="1">
    <citation type="submission" date="2016-04" db="EMBL/GenBank/DDBJ databases">
        <title>A degradative enzymes factory behind the ericoid mycorrhizal symbiosis.</title>
        <authorList>
            <consortium name="DOE Joint Genome Institute"/>
            <person name="Martino E."/>
            <person name="Morin E."/>
            <person name="Grelet G."/>
            <person name="Kuo A."/>
            <person name="Kohler A."/>
            <person name="Daghino S."/>
            <person name="Barry K."/>
            <person name="Choi C."/>
            <person name="Cichocki N."/>
            <person name="Clum A."/>
            <person name="Copeland A."/>
            <person name="Hainaut M."/>
            <person name="Haridas S."/>
            <person name="Labutti K."/>
            <person name="Lindquist E."/>
            <person name="Lipzen A."/>
            <person name="Khouja H.-R."/>
            <person name="Murat C."/>
            <person name="Ohm R."/>
            <person name="Olson A."/>
            <person name="Spatafora J."/>
            <person name="Veneault-Fourrey C."/>
            <person name="Henrissat B."/>
            <person name="Grigoriev I."/>
            <person name="Martin F."/>
            <person name="Perotto S."/>
        </authorList>
    </citation>
    <scope>NUCLEOTIDE SEQUENCE [LARGE SCALE GENOMIC DNA]</scope>
    <source>
        <strain evidence="4 5">F</strain>
    </source>
</reference>
<dbReference type="InterPro" id="IPR011598">
    <property type="entry name" value="bHLH_dom"/>
</dbReference>
<evidence type="ECO:0000256" key="1">
    <source>
        <dbReference type="SAM" id="Coils"/>
    </source>
</evidence>
<dbReference type="Proteomes" id="UP000235786">
    <property type="component" value="Unassembled WGS sequence"/>
</dbReference>
<evidence type="ECO:0000259" key="3">
    <source>
        <dbReference type="PROSITE" id="PS50888"/>
    </source>
</evidence>
<dbReference type="PANTHER" id="PTHR47336:SF2">
    <property type="entry name" value="TRANSCRIPTION FACTOR HMS1-RELATED"/>
    <property type="match status" value="1"/>
</dbReference>
<dbReference type="InterPro" id="IPR036638">
    <property type="entry name" value="HLH_DNA-bd_sf"/>
</dbReference>
<evidence type="ECO:0000256" key="2">
    <source>
        <dbReference type="SAM" id="MobiDB-lite"/>
    </source>
</evidence>
<name>A0A2J6RL71_HYAVF</name>
<gene>
    <name evidence="4" type="ORF">L207DRAFT_513761</name>
</gene>
<evidence type="ECO:0000313" key="5">
    <source>
        <dbReference type="Proteomes" id="UP000235786"/>
    </source>
</evidence>
<evidence type="ECO:0000313" key="4">
    <source>
        <dbReference type="EMBL" id="PMD39276.1"/>
    </source>
</evidence>
<dbReference type="CDD" id="cd11395">
    <property type="entry name" value="bHLHzip_SREBP_like"/>
    <property type="match status" value="1"/>
</dbReference>
<feature type="compositionally biased region" description="Polar residues" evidence="2">
    <location>
        <begin position="159"/>
        <end position="173"/>
    </location>
</feature>
<dbReference type="EMBL" id="KZ613947">
    <property type="protein sequence ID" value="PMD39276.1"/>
    <property type="molecule type" value="Genomic_DNA"/>
</dbReference>
<proteinExistence type="predicted"/>
<organism evidence="4 5">
    <name type="scientific">Hyaloscypha variabilis (strain UAMH 11265 / GT02V1 / F)</name>
    <name type="common">Meliniomyces variabilis</name>
    <dbReference type="NCBI Taxonomy" id="1149755"/>
    <lineage>
        <taxon>Eukaryota</taxon>
        <taxon>Fungi</taxon>
        <taxon>Dikarya</taxon>
        <taxon>Ascomycota</taxon>
        <taxon>Pezizomycotina</taxon>
        <taxon>Leotiomycetes</taxon>
        <taxon>Helotiales</taxon>
        <taxon>Hyaloscyphaceae</taxon>
        <taxon>Hyaloscypha</taxon>
        <taxon>Hyaloscypha variabilis</taxon>
    </lineage>
</organism>
<accession>A0A2J6RL71</accession>
<feature type="compositionally biased region" description="Basic residues" evidence="2">
    <location>
        <begin position="202"/>
        <end position="211"/>
    </location>
</feature>